<comment type="similarity">
    <text evidence="1">Belongs to the multicopper oxidase family.</text>
</comment>
<dbReference type="InterPro" id="IPR011706">
    <property type="entry name" value="Cu-oxidase_C"/>
</dbReference>
<evidence type="ECO:0000256" key="7">
    <source>
        <dbReference type="SAM" id="SignalP"/>
    </source>
</evidence>
<evidence type="ECO:0000259" key="8">
    <source>
        <dbReference type="Pfam" id="PF00394"/>
    </source>
</evidence>
<evidence type="ECO:0000259" key="9">
    <source>
        <dbReference type="Pfam" id="PF07731"/>
    </source>
</evidence>
<evidence type="ECO:0000259" key="10">
    <source>
        <dbReference type="Pfam" id="PF07732"/>
    </source>
</evidence>
<keyword evidence="6" id="KW-0325">Glycoprotein</keyword>
<evidence type="ECO:0000256" key="1">
    <source>
        <dbReference type="ARBA" id="ARBA00010609"/>
    </source>
</evidence>
<dbReference type="InterPro" id="IPR011707">
    <property type="entry name" value="Cu-oxidase-like_N"/>
</dbReference>
<evidence type="ECO:0000313" key="11">
    <source>
        <dbReference type="EMBL" id="CAF9911046.1"/>
    </source>
</evidence>
<organism evidence="11 12">
    <name type="scientific">Imshaugia aleurites</name>
    <dbReference type="NCBI Taxonomy" id="172621"/>
    <lineage>
        <taxon>Eukaryota</taxon>
        <taxon>Fungi</taxon>
        <taxon>Dikarya</taxon>
        <taxon>Ascomycota</taxon>
        <taxon>Pezizomycotina</taxon>
        <taxon>Lecanoromycetes</taxon>
        <taxon>OSLEUM clade</taxon>
        <taxon>Lecanoromycetidae</taxon>
        <taxon>Lecanorales</taxon>
        <taxon>Lecanorineae</taxon>
        <taxon>Parmeliaceae</taxon>
        <taxon>Imshaugia</taxon>
    </lineage>
</organism>
<evidence type="ECO:0000256" key="3">
    <source>
        <dbReference type="ARBA" id="ARBA00022737"/>
    </source>
</evidence>
<dbReference type="AlphaFoldDB" id="A0A8H3EYA4"/>
<dbReference type="CDD" id="cd13880">
    <property type="entry name" value="CuRO_2_MaLCC_like"/>
    <property type="match status" value="1"/>
</dbReference>
<feature type="domain" description="Plastocyanin-like" evidence="10">
    <location>
        <begin position="97"/>
        <end position="214"/>
    </location>
</feature>
<dbReference type="PANTHER" id="PTHR11709">
    <property type="entry name" value="MULTI-COPPER OXIDASE"/>
    <property type="match status" value="1"/>
</dbReference>
<dbReference type="Gene3D" id="2.60.40.420">
    <property type="entry name" value="Cupredoxins - blue copper proteins"/>
    <property type="match status" value="3"/>
</dbReference>
<dbReference type="GO" id="GO:0016491">
    <property type="term" value="F:oxidoreductase activity"/>
    <property type="evidence" value="ECO:0007669"/>
    <property type="project" value="UniProtKB-KW"/>
</dbReference>
<feature type="signal peptide" evidence="7">
    <location>
        <begin position="1"/>
        <end position="20"/>
    </location>
</feature>
<reference evidence="11" key="1">
    <citation type="submission" date="2021-03" db="EMBL/GenBank/DDBJ databases">
        <authorList>
            <person name="Tagirdzhanova G."/>
        </authorList>
    </citation>
    <scope>NUCLEOTIDE SEQUENCE</scope>
</reference>
<keyword evidence="3" id="KW-0677">Repeat</keyword>
<evidence type="ECO:0000256" key="6">
    <source>
        <dbReference type="ARBA" id="ARBA00023180"/>
    </source>
</evidence>
<proteinExistence type="inferred from homology"/>
<dbReference type="InterPro" id="IPR033138">
    <property type="entry name" value="Cu_oxidase_CS"/>
</dbReference>
<evidence type="ECO:0000256" key="2">
    <source>
        <dbReference type="ARBA" id="ARBA00022723"/>
    </source>
</evidence>
<dbReference type="FunFam" id="2.60.40.420:FF:000038">
    <property type="entry name" value="Extracellular dihydrogeodin oxidase/laccase"/>
    <property type="match status" value="1"/>
</dbReference>
<dbReference type="CDD" id="cd13901">
    <property type="entry name" value="CuRO_3_MaLCC_like"/>
    <property type="match status" value="1"/>
</dbReference>
<dbReference type="GO" id="GO:0005507">
    <property type="term" value="F:copper ion binding"/>
    <property type="evidence" value="ECO:0007669"/>
    <property type="project" value="InterPro"/>
</dbReference>
<dbReference type="PROSITE" id="PS00079">
    <property type="entry name" value="MULTICOPPER_OXIDASE1"/>
    <property type="match status" value="1"/>
</dbReference>
<keyword evidence="5" id="KW-0186">Copper</keyword>
<dbReference type="Pfam" id="PF00394">
    <property type="entry name" value="Cu-oxidase"/>
    <property type="match status" value="1"/>
</dbReference>
<feature type="domain" description="Plastocyanin-like" evidence="9">
    <location>
        <begin position="462"/>
        <end position="572"/>
    </location>
</feature>
<feature type="domain" description="Plastocyanin-like" evidence="8">
    <location>
        <begin position="224"/>
        <end position="378"/>
    </location>
</feature>
<accession>A0A8H3EYA4</accession>
<feature type="chain" id="PRO_5034978428" description="Multicopper oxidase" evidence="7">
    <location>
        <begin position="21"/>
        <end position="606"/>
    </location>
</feature>
<evidence type="ECO:0000313" key="12">
    <source>
        <dbReference type="Proteomes" id="UP000664534"/>
    </source>
</evidence>
<dbReference type="EMBL" id="CAJPDT010000008">
    <property type="protein sequence ID" value="CAF9911046.1"/>
    <property type="molecule type" value="Genomic_DNA"/>
</dbReference>
<evidence type="ECO:0000256" key="5">
    <source>
        <dbReference type="ARBA" id="ARBA00023008"/>
    </source>
</evidence>
<name>A0A8H3EYA4_9LECA</name>
<dbReference type="InterPro" id="IPR001117">
    <property type="entry name" value="Cu-oxidase_2nd"/>
</dbReference>
<evidence type="ECO:0000256" key="4">
    <source>
        <dbReference type="ARBA" id="ARBA00023002"/>
    </source>
</evidence>
<dbReference type="Pfam" id="PF07731">
    <property type="entry name" value="Cu-oxidase_2"/>
    <property type="match status" value="1"/>
</dbReference>
<dbReference type="PROSITE" id="PS00080">
    <property type="entry name" value="MULTICOPPER_OXIDASE2"/>
    <property type="match status" value="1"/>
</dbReference>
<dbReference type="CDD" id="cd13854">
    <property type="entry name" value="CuRO_1_MaLCC_like"/>
    <property type="match status" value="1"/>
</dbReference>
<sequence length="606" mass="65401">MFTALALAAVSSTRLSAASAAAVANFTSNLTAISNLPQSATNGASQLGTFQAPELPTNWLPNPNGSAPWGWRTASNANPYTQSPLSTGEERSYEFTIARGTIAPDGYEKDALLINGQFPGPTIEANWGDIITVTVNNDITGPEEGTALHWHGLLQTGTPWEDGVPAVSQCPIAPGKSLTYSFKADLYGTSWYHSHYSAQYAGGVIGPMIIYGPKSAEYDIDLGPVLLTDYYHESYYDLVEEVMGTDLTKTAPESVNNLINGKMDYNCSLVTDGTPCTNNAGLSKFQFTTGKTHRLRLINAGAEGIQKFSIDEHKMTIIANDFVPIQPYETDIVTLGIGQRTDVLVQATGDPSSAYWMRSTISNCSRTIQPDALAIIYYPSAPTDAKPNTTAWTDTTPPCANDPLTSTTPIYPLTPTPDPATTTTLTVAITINSTGHFLWTVNDVSFRADYNAPLLLLANVGNTSYPYDPEWNVYGTGTATSVRLVVENTTPVAHPMHLHGHNMYVLSEGTGSWGGGVVNAANPQRRDVQLMQPSGYIVVQYDSVNPGVWPFHCHIAWHVSQGLYINLLEQPADIAEMKLPASSKQTCVDWAAFTNVDVVDQIDSGL</sequence>
<dbReference type="OrthoDB" id="2121828at2759"/>
<evidence type="ECO:0008006" key="13">
    <source>
        <dbReference type="Google" id="ProtNLM"/>
    </source>
</evidence>
<dbReference type="InterPro" id="IPR045087">
    <property type="entry name" value="Cu-oxidase_fam"/>
</dbReference>
<dbReference type="Pfam" id="PF07732">
    <property type="entry name" value="Cu-oxidase_3"/>
    <property type="match status" value="1"/>
</dbReference>
<dbReference type="PANTHER" id="PTHR11709:SF145">
    <property type="entry name" value="LCC1"/>
    <property type="match status" value="1"/>
</dbReference>
<keyword evidence="7" id="KW-0732">Signal</keyword>
<dbReference type="SUPFAM" id="SSF49503">
    <property type="entry name" value="Cupredoxins"/>
    <property type="match status" value="3"/>
</dbReference>
<keyword evidence="2" id="KW-0479">Metal-binding</keyword>
<dbReference type="Proteomes" id="UP000664534">
    <property type="component" value="Unassembled WGS sequence"/>
</dbReference>
<dbReference type="InterPro" id="IPR002355">
    <property type="entry name" value="Cu_oxidase_Cu_BS"/>
</dbReference>
<comment type="caution">
    <text evidence="11">The sequence shown here is derived from an EMBL/GenBank/DDBJ whole genome shotgun (WGS) entry which is preliminary data.</text>
</comment>
<gene>
    <name evidence="11" type="ORF">IMSHALPRED_009907</name>
</gene>
<keyword evidence="12" id="KW-1185">Reference proteome</keyword>
<dbReference type="FunFam" id="2.60.40.420:FF:000021">
    <property type="entry name" value="Extracellular dihydrogeodin oxidase/laccase"/>
    <property type="match status" value="1"/>
</dbReference>
<protein>
    <recommendedName>
        <fullName evidence="13">Multicopper oxidase</fullName>
    </recommendedName>
</protein>
<keyword evidence="4" id="KW-0560">Oxidoreductase</keyword>
<dbReference type="InterPro" id="IPR008972">
    <property type="entry name" value="Cupredoxin"/>
</dbReference>